<dbReference type="PANTHER" id="PTHR43267">
    <property type="entry name" value="TRNA THREONYLCARBAMOYLADENOSINE DEHYDRATASE"/>
    <property type="match status" value="1"/>
</dbReference>
<evidence type="ECO:0000259" key="2">
    <source>
        <dbReference type="Pfam" id="PF26398"/>
    </source>
</evidence>
<protein>
    <submittedName>
        <fullName evidence="3">ThiF family adenylyltransferase</fullName>
    </submittedName>
</protein>
<evidence type="ECO:0000313" key="4">
    <source>
        <dbReference type="Proteomes" id="UP001183420"/>
    </source>
</evidence>
<keyword evidence="3" id="KW-0548">Nucleotidyltransferase</keyword>
<feature type="domain" description="Cap2 central linker" evidence="2">
    <location>
        <begin position="201"/>
        <end position="327"/>
    </location>
</feature>
<keyword evidence="4" id="KW-1185">Reference proteome</keyword>
<dbReference type="Proteomes" id="UP001183420">
    <property type="component" value="Unassembled WGS sequence"/>
</dbReference>
<dbReference type="InterPro" id="IPR032865">
    <property type="entry name" value="Prok-E2_A"/>
</dbReference>
<dbReference type="PANTHER" id="PTHR43267:SF1">
    <property type="entry name" value="TRNA THREONYLCARBAMOYLADENOSINE DEHYDRATASE"/>
    <property type="match status" value="1"/>
</dbReference>
<dbReference type="InterPro" id="IPR035985">
    <property type="entry name" value="Ubiquitin-activating_enz"/>
</dbReference>
<dbReference type="GO" id="GO:0016779">
    <property type="term" value="F:nucleotidyltransferase activity"/>
    <property type="evidence" value="ECO:0007669"/>
    <property type="project" value="UniProtKB-KW"/>
</dbReference>
<dbReference type="Gene3D" id="3.40.50.720">
    <property type="entry name" value="NAD(P)-binding Rossmann-like Domain"/>
    <property type="match status" value="1"/>
</dbReference>
<proteinExistence type="predicted"/>
<dbReference type="Pfam" id="PF26398">
    <property type="entry name" value="Cap2_linker"/>
    <property type="match status" value="1"/>
</dbReference>
<dbReference type="EMBL" id="JAVREM010000004">
    <property type="protein sequence ID" value="MDT0318025.1"/>
    <property type="molecule type" value="Genomic_DNA"/>
</dbReference>
<evidence type="ECO:0000259" key="1">
    <source>
        <dbReference type="Pfam" id="PF00899"/>
    </source>
</evidence>
<dbReference type="Pfam" id="PF14457">
    <property type="entry name" value="Prok-E2_A"/>
    <property type="match status" value="1"/>
</dbReference>
<comment type="caution">
    <text evidence="3">The sequence shown here is derived from an EMBL/GenBank/DDBJ whole genome shotgun (WGS) entry which is preliminary data.</text>
</comment>
<dbReference type="InterPro" id="IPR058964">
    <property type="entry name" value="Cap2_linker"/>
</dbReference>
<dbReference type="RefSeq" id="WP_311596406.1">
    <property type="nucleotide sequence ID" value="NZ_JAVREM010000004.1"/>
</dbReference>
<evidence type="ECO:0000313" key="3">
    <source>
        <dbReference type="EMBL" id="MDT0318025.1"/>
    </source>
</evidence>
<reference evidence="4" key="1">
    <citation type="submission" date="2023-07" db="EMBL/GenBank/DDBJ databases">
        <title>30 novel species of actinomycetes from the DSMZ collection.</title>
        <authorList>
            <person name="Nouioui I."/>
        </authorList>
    </citation>
    <scope>NUCLEOTIDE SEQUENCE [LARGE SCALE GENOMIC DNA]</scope>
    <source>
        <strain evidence="4">DSM 44918</strain>
    </source>
</reference>
<dbReference type="InterPro" id="IPR045886">
    <property type="entry name" value="ThiF/MoeB/HesA"/>
</dbReference>
<dbReference type="InterPro" id="IPR000594">
    <property type="entry name" value="ThiF_NAD_FAD-bd"/>
</dbReference>
<feature type="domain" description="THIF-type NAD/FAD binding fold" evidence="1">
    <location>
        <begin position="345"/>
        <end position="456"/>
    </location>
</feature>
<dbReference type="SUPFAM" id="SSF69572">
    <property type="entry name" value="Activating enzymes of the ubiquitin-like proteins"/>
    <property type="match status" value="1"/>
</dbReference>
<keyword evidence="3" id="KW-0808">Transferase</keyword>
<dbReference type="Pfam" id="PF00899">
    <property type="entry name" value="ThiF"/>
    <property type="match status" value="1"/>
</dbReference>
<accession>A0ABU2LKA5</accession>
<name>A0ABU2LKA5_9ACTN</name>
<sequence>MTKRKPTRTSLSPWQTSFLNDLRTLAAQQPHDLRITGQPTATSDGRVSIGLRLFIAGLPMEEAGLPLKDEEDFVVILSGDSLQAPMVEVEHDRFVGHPHVLQGRRLCLYLDPSREWDPVGGTTAFLNRLWQWLTDASEGRFNASTALYHAVGGVLHQTSGTPTVVVRQFGVGRHVQLGWLETRSSHRLDLVSGGSGEDRMRAPVLTTAAYMPYGAGTTLAELLALLTTQPVGGERPGASSLAEQSAAFLAALAASAARRPHDSPQYFVLAVPNPAGGPDHLLGGRLTPPTANLLRHKVKQHGVAATVVSLSADDVETPIEWCTVSDERPAVTTRRDSGRPVRSFRGKHVYIWGCGGIGSWAAEFIARSGATQITLCDPANITGGLLIRQNYTETDIGSTKADALARRLNAISDGLKVEVVPWLSLDEATRAVTMADVVIDATVSLSVGRLLDALADNPDRRAVLAQIATDARTGCLGIVAVSALGDSVGPSTIDRQVGPVVLGDPRMELYHSLWQEPLEDDELVPTRGCSVPTYHGSAADMAAVAGSLVTFLGNHLRAAQVSGTHLCALPHAHGGPAHRFLPYS</sequence>
<gene>
    <name evidence="3" type="ORF">RNC47_06690</name>
</gene>
<organism evidence="3 4">
    <name type="scientific">Streptomyces millisiae</name>
    <dbReference type="NCBI Taxonomy" id="3075542"/>
    <lineage>
        <taxon>Bacteria</taxon>
        <taxon>Bacillati</taxon>
        <taxon>Actinomycetota</taxon>
        <taxon>Actinomycetes</taxon>
        <taxon>Kitasatosporales</taxon>
        <taxon>Streptomycetaceae</taxon>
        <taxon>Streptomyces</taxon>
    </lineage>
</organism>